<reference evidence="1 2" key="1">
    <citation type="submission" date="2013-09" db="EMBL/GenBank/DDBJ databases">
        <title>Whole genome shotgun sequence of Novosphingobium tardaugens NBRC 16725.</title>
        <authorList>
            <person name="Isaki S."/>
            <person name="Hosoyama A."/>
            <person name="Tsuchikane K."/>
            <person name="Katsumata H."/>
            <person name="Ando Y."/>
            <person name="Yamazaki S."/>
            <person name="Fujita N."/>
        </authorList>
    </citation>
    <scope>NUCLEOTIDE SEQUENCE [LARGE SCALE GENOMIC DNA]</scope>
    <source>
        <strain evidence="1 2">NBRC 16725</strain>
    </source>
</reference>
<dbReference type="Proteomes" id="UP000016568">
    <property type="component" value="Unassembled WGS sequence"/>
</dbReference>
<name>U2ZZ71_9SPHN</name>
<dbReference type="AlphaFoldDB" id="U2ZZ71"/>
<proteinExistence type="predicted"/>
<dbReference type="RefSeq" id="WP_021688710.1">
    <property type="nucleotide sequence ID" value="NZ_BASZ01000001.1"/>
</dbReference>
<comment type="caution">
    <text evidence="1">The sequence shown here is derived from an EMBL/GenBank/DDBJ whole genome shotgun (WGS) entry which is preliminary data.</text>
</comment>
<evidence type="ECO:0000313" key="2">
    <source>
        <dbReference type="Proteomes" id="UP000016568"/>
    </source>
</evidence>
<keyword evidence="2" id="KW-1185">Reference proteome</keyword>
<evidence type="ECO:0000313" key="1">
    <source>
        <dbReference type="EMBL" id="GAD47803.1"/>
    </source>
</evidence>
<dbReference type="SUPFAM" id="SSF54427">
    <property type="entry name" value="NTF2-like"/>
    <property type="match status" value="1"/>
</dbReference>
<dbReference type="EMBL" id="BASZ01000001">
    <property type="protein sequence ID" value="GAD47803.1"/>
    <property type="molecule type" value="Genomic_DNA"/>
</dbReference>
<organism evidence="1 2">
    <name type="scientific">Caenibius tardaugens NBRC 16725</name>
    <dbReference type="NCBI Taxonomy" id="1219035"/>
    <lineage>
        <taxon>Bacteria</taxon>
        <taxon>Pseudomonadati</taxon>
        <taxon>Pseudomonadota</taxon>
        <taxon>Alphaproteobacteria</taxon>
        <taxon>Sphingomonadales</taxon>
        <taxon>Erythrobacteraceae</taxon>
        <taxon>Caenibius</taxon>
    </lineage>
</organism>
<dbReference type="OrthoDB" id="7207122at2"/>
<gene>
    <name evidence="1" type="ORF">NT2_01_05770</name>
</gene>
<protein>
    <recommendedName>
        <fullName evidence="3">SnoaL-like domain-containing protein</fullName>
    </recommendedName>
</protein>
<accession>U2ZZ71</accession>
<dbReference type="KEGG" id="ntd:EGO55_14260"/>
<dbReference type="InterPro" id="IPR032710">
    <property type="entry name" value="NTF2-like_dom_sf"/>
</dbReference>
<sequence>MPHLSAEDLANRFLSSIERGDLASAMDCITPDAVLWHNGTRKSVSRDENLEVLRGFVARSVTREYHDRRVQEFPGGFILQHNLVATAADGYVLEASACLVCRTTNGRITWLEEYFDWSDLPEWFARTQPQLEAAGLAWPSAWSSDAESRPTGGEIRSN</sequence>
<evidence type="ECO:0008006" key="3">
    <source>
        <dbReference type="Google" id="ProtNLM"/>
    </source>
</evidence>
<dbReference type="eggNOG" id="COG3631">
    <property type="taxonomic scope" value="Bacteria"/>
</dbReference>
<dbReference type="Gene3D" id="3.10.450.50">
    <property type="match status" value="1"/>
</dbReference>